<dbReference type="PANTHER" id="PTHR12879:SF8">
    <property type="entry name" value="SPHINGOLIPID DELTA(4)-DESATURASE DES1"/>
    <property type="match status" value="1"/>
</dbReference>
<keyword evidence="1" id="KW-0812">Transmembrane</keyword>
<dbReference type="AlphaFoldDB" id="A0A1A7C701"/>
<sequence>MAIQAESTQDRKRGYQLIGGDGEQAIEQGLANAQWYRCALTRPQMKGLMQRRDATAIRDTLIWFSLIVVSGVLAAMSWGSWWAIPAFFLYGTLYAGPADSRWHETSHGTAFKTPWLNNAVYQIASFLVLRRPTQKRWSHARHHTDTLIVGRDPEIVVPRPPDLFGLLLNCFNLKSGLSELGQVLLNAAGKISADDRTFVPESEHGKMVREARIWCLIYGAVLTACFATASIKPLVFIGLPSFYGAWLSLFFGLTQHSGLPENVLDHRLNCRTIYMNPVFRFLYWNMNYHAEHHMFPMVPFHTLPKLHELIKDDCPPPYPSTFAAYRELIPAVLRQVREPGYAVQRSLPQRGGAALDNLPDGAYAK</sequence>
<gene>
    <name evidence="3" type="ORF">ASR47_10444</name>
</gene>
<name>A0A1A7C701_9BURK</name>
<dbReference type="STRING" id="1747903.ASR47_10444"/>
<dbReference type="RefSeq" id="WP_065305767.1">
    <property type="nucleotide sequence ID" value="NZ_LOCQ01000019.1"/>
</dbReference>
<comment type="caution">
    <text evidence="3">The sequence shown here is derived from an EMBL/GenBank/DDBJ whole genome shotgun (WGS) entry which is preliminary data.</text>
</comment>
<evidence type="ECO:0000313" key="3">
    <source>
        <dbReference type="EMBL" id="OBV41686.1"/>
    </source>
</evidence>
<feature type="domain" description="Fatty acid desaturase" evidence="2">
    <location>
        <begin position="80"/>
        <end position="321"/>
    </location>
</feature>
<feature type="transmembrane region" description="Helical" evidence="1">
    <location>
        <begin position="61"/>
        <end position="90"/>
    </location>
</feature>
<keyword evidence="1" id="KW-1133">Transmembrane helix</keyword>
<organism evidence="3 4">
    <name type="scientific">Janthinobacterium psychrotolerans</name>
    <dbReference type="NCBI Taxonomy" id="1747903"/>
    <lineage>
        <taxon>Bacteria</taxon>
        <taxon>Pseudomonadati</taxon>
        <taxon>Pseudomonadota</taxon>
        <taxon>Betaproteobacteria</taxon>
        <taxon>Burkholderiales</taxon>
        <taxon>Oxalobacteraceae</taxon>
        <taxon>Janthinobacterium</taxon>
    </lineage>
</organism>
<protein>
    <submittedName>
        <fullName evidence="3">Fatty acid desaturase</fullName>
    </submittedName>
</protein>
<evidence type="ECO:0000313" key="4">
    <source>
        <dbReference type="Proteomes" id="UP000092713"/>
    </source>
</evidence>
<dbReference type="InterPro" id="IPR039393">
    <property type="entry name" value="Rhizopine-oxygenase-like"/>
</dbReference>
<dbReference type="GO" id="GO:0042284">
    <property type="term" value="F:sphingolipid delta-4 desaturase activity"/>
    <property type="evidence" value="ECO:0007669"/>
    <property type="project" value="TreeGrafter"/>
</dbReference>
<reference evidence="3 4" key="1">
    <citation type="submission" date="2016-04" db="EMBL/GenBank/DDBJ databases">
        <title>Draft genome sequence of Janthinobacterium psychrotolerans sp. nov., isolated from freshwater sediments in Denmark.</title>
        <authorList>
            <person name="Gong X."/>
            <person name="Skrivergaard S."/>
            <person name="Korsgaard B.S."/>
            <person name="Schreiber L."/>
            <person name="Marshall I.P."/>
            <person name="Finster K."/>
            <person name="Schramm A."/>
        </authorList>
    </citation>
    <scope>NUCLEOTIDE SEQUENCE [LARGE SCALE GENOMIC DNA]</scope>
    <source>
        <strain evidence="3 4">S3-2</strain>
    </source>
</reference>
<dbReference type="Proteomes" id="UP000092713">
    <property type="component" value="Unassembled WGS sequence"/>
</dbReference>
<dbReference type="GO" id="GO:0016020">
    <property type="term" value="C:membrane"/>
    <property type="evidence" value="ECO:0007669"/>
    <property type="project" value="GOC"/>
</dbReference>
<dbReference type="GO" id="GO:0046513">
    <property type="term" value="P:ceramide biosynthetic process"/>
    <property type="evidence" value="ECO:0007669"/>
    <property type="project" value="TreeGrafter"/>
</dbReference>
<dbReference type="PANTHER" id="PTHR12879">
    <property type="entry name" value="SPHINGOLIPID DELTA 4 DESATURASE/C-4 HYDROXYLASE PROTEIN DES2"/>
    <property type="match status" value="1"/>
</dbReference>
<dbReference type="CDD" id="cd03511">
    <property type="entry name" value="Rhizopine-oxygenase-like"/>
    <property type="match status" value="1"/>
</dbReference>
<dbReference type="InterPro" id="IPR005804">
    <property type="entry name" value="FA_desaturase_dom"/>
</dbReference>
<dbReference type="Pfam" id="PF00487">
    <property type="entry name" value="FA_desaturase"/>
    <property type="match status" value="1"/>
</dbReference>
<dbReference type="EMBL" id="LOCQ01000019">
    <property type="protein sequence ID" value="OBV41686.1"/>
    <property type="molecule type" value="Genomic_DNA"/>
</dbReference>
<keyword evidence="1" id="KW-0472">Membrane</keyword>
<evidence type="ECO:0000259" key="2">
    <source>
        <dbReference type="Pfam" id="PF00487"/>
    </source>
</evidence>
<proteinExistence type="predicted"/>
<accession>A0A1A7C701</accession>
<dbReference type="PATRIC" id="fig|1747903.4.peg.5379"/>
<evidence type="ECO:0000256" key="1">
    <source>
        <dbReference type="SAM" id="Phobius"/>
    </source>
</evidence>
<keyword evidence="4" id="KW-1185">Reference proteome</keyword>